<name>A0AAW4FFS8_9HYPH</name>
<proteinExistence type="predicted"/>
<organism evidence="1 2">
    <name type="scientific">Ensifer canadensis</name>
    <dbReference type="NCBI Taxonomy" id="555315"/>
    <lineage>
        <taxon>Bacteria</taxon>
        <taxon>Pseudomonadati</taxon>
        <taxon>Pseudomonadota</taxon>
        <taxon>Alphaproteobacteria</taxon>
        <taxon>Hyphomicrobiales</taxon>
        <taxon>Rhizobiaceae</taxon>
        <taxon>Sinorhizobium/Ensifer group</taxon>
        <taxon>Ensifer</taxon>
    </lineage>
</organism>
<dbReference type="Proteomes" id="UP000744980">
    <property type="component" value="Unassembled WGS sequence"/>
</dbReference>
<evidence type="ECO:0000313" key="1">
    <source>
        <dbReference type="EMBL" id="MBM3089874.1"/>
    </source>
</evidence>
<dbReference type="EMBL" id="WXFA01000002">
    <property type="protein sequence ID" value="MBM3089874.1"/>
    <property type="molecule type" value="Genomic_DNA"/>
</dbReference>
<protein>
    <submittedName>
        <fullName evidence="1">Uncharacterized protein</fullName>
    </submittedName>
</protein>
<comment type="caution">
    <text evidence="1">The sequence shown here is derived from an EMBL/GenBank/DDBJ whole genome shotgun (WGS) entry which is preliminary data.</text>
</comment>
<gene>
    <name evidence="1" type="ORF">GFB56_03470</name>
</gene>
<sequence>MTTPAASDVGVDAIASGKNLSFLTLVSEGASIQGAPAALLNGIAGYAPWSGCGVANVGYRDSPVVRNGPAIHDVSAVALRFRVVLSLVLFHDNATRIVA</sequence>
<dbReference type="RefSeq" id="WP_025425498.1">
    <property type="nucleotide sequence ID" value="NZ_CP083370.1"/>
</dbReference>
<accession>A0AAW4FFS8</accession>
<reference evidence="1 2" key="1">
    <citation type="submission" date="2020-01" db="EMBL/GenBank/DDBJ databases">
        <title>Draft genome assembly of Ensifer adhaerens T173.</title>
        <authorList>
            <person name="Craig J.E."/>
            <person name="Stinchcombe J.R."/>
        </authorList>
    </citation>
    <scope>NUCLEOTIDE SEQUENCE [LARGE SCALE GENOMIC DNA]</scope>
    <source>
        <strain evidence="1 2">T173</strain>
    </source>
</reference>
<evidence type="ECO:0000313" key="2">
    <source>
        <dbReference type="Proteomes" id="UP000744980"/>
    </source>
</evidence>
<dbReference type="AlphaFoldDB" id="A0AAW4FFS8"/>
<keyword evidence="2" id="KW-1185">Reference proteome</keyword>